<evidence type="ECO:0000313" key="3">
    <source>
        <dbReference type="Proteomes" id="UP000342249"/>
    </source>
</evidence>
<accession>A0A5N7IUT2</accession>
<reference evidence="2 3" key="1">
    <citation type="journal article" date="2019" name="Lett. Appl. Microbiol.">
        <title>A case of 'blown pack' spoilage of vacuum-packaged pork likely associated with Clostridium estertheticum in Canada.</title>
        <authorList>
            <person name="Zhang P."/>
            <person name="Ward P."/>
            <person name="McMullen L.M."/>
            <person name="Yang X."/>
        </authorList>
    </citation>
    <scope>NUCLEOTIDE SEQUENCE [LARGE SCALE GENOMIC DNA]</scope>
    <source>
        <strain evidence="2 3">MA19</strain>
    </source>
</reference>
<dbReference type="GO" id="GO:0016787">
    <property type="term" value="F:hydrolase activity"/>
    <property type="evidence" value="ECO:0007669"/>
    <property type="project" value="UniProtKB-KW"/>
</dbReference>
<dbReference type="InterPro" id="IPR029058">
    <property type="entry name" value="AB_hydrolase_fold"/>
</dbReference>
<dbReference type="Proteomes" id="UP000342249">
    <property type="component" value="Unassembled WGS sequence"/>
</dbReference>
<dbReference type="EMBL" id="SPSF01000056">
    <property type="protein sequence ID" value="MPQ64853.1"/>
    <property type="molecule type" value="Genomic_DNA"/>
</dbReference>
<sequence>MDIRRKIIKSNGFNVPSIIFTPSDIHGAAVIIHGYGGSKEEMLGLAYRVAEIGLKTCVIDLRGHGEHTLNLDEGILQDMEAAIKYCRSFGKVVGIGHSLGGRLALISSSDFAIGISPALNTSFGEETQRILKNVRGYRVREAFSGELWEVMKKLEKVNFDDNTKKSIIYGSRDVPEIISLCNSLKTKNSSVTEIENAMHSDIFTLERTFQSVISKLKDYLSDSKKYDKL</sequence>
<protein>
    <submittedName>
        <fullName evidence="2">Alpha/beta fold hydrolase</fullName>
    </submittedName>
</protein>
<dbReference type="AlphaFoldDB" id="A0A5N7IUT2"/>
<name>A0A5N7IUT2_9CLOT</name>
<keyword evidence="2" id="KW-0378">Hydrolase</keyword>
<organism evidence="2 3">
    <name type="scientific">Clostridium estertheticum</name>
    <dbReference type="NCBI Taxonomy" id="238834"/>
    <lineage>
        <taxon>Bacteria</taxon>
        <taxon>Bacillati</taxon>
        <taxon>Bacillota</taxon>
        <taxon>Clostridia</taxon>
        <taxon>Eubacteriales</taxon>
        <taxon>Clostridiaceae</taxon>
        <taxon>Clostridium</taxon>
    </lineage>
</organism>
<dbReference type="InterPro" id="IPR000073">
    <property type="entry name" value="AB_hydrolase_1"/>
</dbReference>
<dbReference type="Pfam" id="PF12697">
    <property type="entry name" value="Abhydrolase_6"/>
    <property type="match status" value="1"/>
</dbReference>
<gene>
    <name evidence="2" type="ORF">E4V82_22550</name>
</gene>
<proteinExistence type="predicted"/>
<evidence type="ECO:0000259" key="1">
    <source>
        <dbReference type="Pfam" id="PF12697"/>
    </source>
</evidence>
<dbReference type="Gene3D" id="3.40.50.1820">
    <property type="entry name" value="alpha/beta hydrolase"/>
    <property type="match status" value="1"/>
</dbReference>
<comment type="caution">
    <text evidence="2">The sequence shown here is derived from an EMBL/GenBank/DDBJ whole genome shotgun (WGS) entry which is preliminary data.</text>
</comment>
<feature type="domain" description="AB hydrolase-1" evidence="1">
    <location>
        <begin position="30"/>
        <end position="126"/>
    </location>
</feature>
<dbReference type="RefSeq" id="WP_152753997.1">
    <property type="nucleotide sequence ID" value="NZ_SPSE01000054.1"/>
</dbReference>
<evidence type="ECO:0000313" key="2">
    <source>
        <dbReference type="EMBL" id="MPQ64853.1"/>
    </source>
</evidence>
<dbReference type="SUPFAM" id="SSF53474">
    <property type="entry name" value="alpha/beta-Hydrolases"/>
    <property type="match status" value="1"/>
</dbReference>